<keyword evidence="2 5" id="KW-0812">Transmembrane</keyword>
<sequence>MQIPQGMGYGMLGGIPSICGIYMAFFPVMMYALFGTSRHLSTGTFAIICLMTGQIVSQYSTHEILQNGTIIEHSNTMEINGGNVRTNIQVAITVTFVVALIEIAMYFLRLGVITTMFAETLIKGLTCATSCHVVVSQLKDILGLKIKKRRGFFNLPLTLYDVGVNIKSSYTPAVIISTVTLIVILINNFLLKPLIAKKSKIPFPIEMFVVIVGTIFSYTCRDSFQELHRISIIGTIPTGFPDIQLPDFSLIPSIFVDCLVIAMVSYAITMSMALLFARKCTYEVEPNQELLALGMSNVAGSLFSCMPTCASVSRSLIQYSVGGSTQLASLISCGVLLFVLLYIGPAFEYLPKCCLGTLIAAAIWPAVMQVTLVIKYWKLSKYDALVFLSAYFITLLLDIGIALGVGVALSLFYIVLQSYRPYTCLLGNVPNTDLYLDLKRYKAVGEIPGVKIFHFSGILNFSSRQVFMNCFKKRLGFNPAKILLKRKYAEDHNLPFEFESIHMKFVIIDFSSITSIDPAGVDLMRVLSKDLDQLGIKMFIAGCSGPVFERIAKCDKIEKRDSEFILFPTIHDAVMFSQASYKITKNMKDFN</sequence>
<dbReference type="InterPro" id="IPR001902">
    <property type="entry name" value="SLC26A/SulP_fam"/>
</dbReference>
<feature type="transmembrane region" description="Helical" evidence="5">
    <location>
        <begin position="12"/>
        <end position="34"/>
    </location>
</feature>
<feature type="transmembrane region" description="Helical" evidence="5">
    <location>
        <begin position="355"/>
        <end position="377"/>
    </location>
</feature>
<dbReference type="GO" id="GO:0055085">
    <property type="term" value="P:transmembrane transport"/>
    <property type="evidence" value="ECO:0007669"/>
    <property type="project" value="InterPro"/>
</dbReference>
<reference evidence="7 8" key="1">
    <citation type="submission" date="2023-03" db="EMBL/GenBank/DDBJ databases">
        <title>Genome insight into feeding habits of ladybird beetles.</title>
        <authorList>
            <person name="Li H.-S."/>
            <person name="Huang Y.-H."/>
            <person name="Pang H."/>
        </authorList>
    </citation>
    <scope>NUCLEOTIDE SEQUENCE [LARGE SCALE GENOMIC DNA]</scope>
    <source>
        <strain evidence="7">SYSU_2023b</strain>
        <tissue evidence="7">Whole body</tissue>
    </source>
</reference>
<feature type="transmembrane region" description="Helical" evidence="5">
    <location>
        <begin position="203"/>
        <end position="219"/>
    </location>
</feature>
<dbReference type="InterPro" id="IPR002645">
    <property type="entry name" value="STAS_dom"/>
</dbReference>
<organism evidence="7 8">
    <name type="scientific">Henosepilachna vigintioctopunctata</name>
    <dbReference type="NCBI Taxonomy" id="420089"/>
    <lineage>
        <taxon>Eukaryota</taxon>
        <taxon>Metazoa</taxon>
        <taxon>Ecdysozoa</taxon>
        <taxon>Arthropoda</taxon>
        <taxon>Hexapoda</taxon>
        <taxon>Insecta</taxon>
        <taxon>Pterygota</taxon>
        <taxon>Neoptera</taxon>
        <taxon>Endopterygota</taxon>
        <taxon>Coleoptera</taxon>
        <taxon>Polyphaga</taxon>
        <taxon>Cucujiformia</taxon>
        <taxon>Coccinelloidea</taxon>
        <taxon>Coccinellidae</taxon>
        <taxon>Epilachninae</taxon>
        <taxon>Epilachnini</taxon>
        <taxon>Henosepilachna</taxon>
    </lineage>
</organism>
<accession>A0AAW1UDS8</accession>
<feature type="domain" description="STAS" evidence="6">
    <location>
        <begin position="440"/>
        <end position="577"/>
    </location>
</feature>
<comment type="caution">
    <text evidence="7">The sequence shown here is derived from an EMBL/GenBank/DDBJ whole genome shotgun (WGS) entry which is preliminary data.</text>
</comment>
<dbReference type="SUPFAM" id="SSF52091">
    <property type="entry name" value="SpoIIaa-like"/>
    <property type="match status" value="1"/>
</dbReference>
<feature type="transmembrane region" description="Helical" evidence="5">
    <location>
        <begin position="325"/>
        <end position="343"/>
    </location>
</feature>
<proteinExistence type="predicted"/>
<evidence type="ECO:0000256" key="2">
    <source>
        <dbReference type="ARBA" id="ARBA00022692"/>
    </source>
</evidence>
<dbReference type="Proteomes" id="UP001431783">
    <property type="component" value="Unassembled WGS sequence"/>
</dbReference>
<dbReference type="InterPro" id="IPR036513">
    <property type="entry name" value="STAS_dom_sf"/>
</dbReference>
<keyword evidence="4 5" id="KW-0472">Membrane</keyword>
<dbReference type="Pfam" id="PF01740">
    <property type="entry name" value="STAS"/>
    <property type="match status" value="1"/>
</dbReference>
<dbReference type="PROSITE" id="PS50801">
    <property type="entry name" value="STAS"/>
    <property type="match status" value="1"/>
</dbReference>
<dbReference type="GO" id="GO:0016020">
    <property type="term" value="C:membrane"/>
    <property type="evidence" value="ECO:0007669"/>
    <property type="project" value="UniProtKB-SubCell"/>
</dbReference>
<protein>
    <recommendedName>
        <fullName evidence="6">STAS domain-containing protein</fullName>
    </recommendedName>
</protein>
<name>A0AAW1UDS8_9CUCU</name>
<evidence type="ECO:0000256" key="4">
    <source>
        <dbReference type="ARBA" id="ARBA00023136"/>
    </source>
</evidence>
<dbReference type="CDD" id="cd07042">
    <property type="entry name" value="STAS_SulP_like_sulfate_transporter"/>
    <property type="match status" value="1"/>
</dbReference>
<feature type="transmembrane region" description="Helical" evidence="5">
    <location>
        <begin position="389"/>
        <end position="416"/>
    </location>
</feature>
<feature type="transmembrane region" description="Helical" evidence="5">
    <location>
        <begin position="254"/>
        <end position="278"/>
    </location>
</feature>
<evidence type="ECO:0000259" key="6">
    <source>
        <dbReference type="PROSITE" id="PS50801"/>
    </source>
</evidence>
<gene>
    <name evidence="7" type="ORF">WA026_011912</name>
</gene>
<evidence type="ECO:0000313" key="7">
    <source>
        <dbReference type="EMBL" id="KAK9880675.1"/>
    </source>
</evidence>
<dbReference type="Pfam" id="PF00916">
    <property type="entry name" value="Sulfate_transp"/>
    <property type="match status" value="1"/>
</dbReference>
<evidence type="ECO:0000256" key="5">
    <source>
        <dbReference type="SAM" id="Phobius"/>
    </source>
</evidence>
<feature type="transmembrane region" description="Helical" evidence="5">
    <location>
        <begin position="170"/>
        <end position="191"/>
    </location>
</feature>
<dbReference type="EMBL" id="JARQZJ010000065">
    <property type="protein sequence ID" value="KAK9880675.1"/>
    <property type="molecule type" value="Genomic_DNA"/>
</dbReference>
<dbReference type="Gene3D" id="3.30.750.24">
    <property type="entry name" value="STAS domain"/>
    <property type="match status" value="1"/>
</dbReference>
<dbReference type="PANTHER" id="PTHR11814">
    <property type="entry name" value="SULFATE TRANSPORTER"/>
    <property type="match status" value="1"/>
</dbReference>
<dbReference type="AlphaFoldDB" id="A0AAW1UDS8"/>
<keyword evidence="8" id="KW-1185">Reference proteome</keyword>
<evidence type="ECO:0000256" key="1">
    <source>
        <dbReference type="ARBA" id="ARBA00004141"/>
    </source>
</evidence>
<dbReference type="InterPro" id="IPR011547">
    <property type="entry name" value="SLC26A/SulP_dom"/>
</dbReference>
<feature type="transmembrane region" description="Helical" evidence="5">
    <location>
        <begin position="90"/>
        <end position="108"/>
    </location>
</feature>
<evidence type="ECO:0000256" key="3">
    <source>
        <dbReference type="ARBA" id="ARBA00022989"/>
    </source>
</evidence>
<keyword evidence="3 5" id="KW-1133">Transmembrane helix</keyword>
<evidence type="ECO:0000313" key="8">
    <source>
        <dbReference type="Proteomes" id="UP001431783"/>
    </source>
</evidence>
<comment type="subcellular location">
    <subcellularLocation>
        <location evidence="1">Membrane</location>
        <topology evidence="1">Multi-pass membrane protein</topology>
    </subcellularLocation>
</comment>